<keyword evidence="7 8" id="KW-0275">Fatty acid biosynthesis</keyword>
<dbReference type="Proteomes" id="UP000305921">
    <property type="component" value="Unassembled WGS sequence"/>
</dbReference>
<dbReference type="EMBL" id="VAWE01000001">
    <property type="protein sequence ID" value="TLQ46300.1"/>
    <property type="molecule type" value="Genomic_DNA"/>
</dbReference>
<evidence type="ECO:0000259" key="10">
    <source>
        <dbReference type="Pfam" id="PF01648"/>
    </source>
</evidence>
<evidence type="ECO:0000256" key="6">
    <source>
        <dbReference type="ARBA" id="ARBA00023098"/>
    </source>
</evidence>
<comment type="similarity">
    <text evidence="8">Belongs to the P-Pant transferase superfamily. AcpS family.</text>
</comment>
<feature type="binding site" evidence="8">
    <location>
        <position position="55"/>
    </location>
    <ligand>
        <name>Mg(2+)</name>
        <dbReference type="ChEBI" id="CHEBI:18420"/>
    </ligand>
</feature>
<accession>A0A5R9E889</accession>
<evidence type="ECO:0000256" key="7">
    <source>
        <dbReference type="ARBA" id="ARBA00023160"/>
    </source>
</evidence>
<feature type="region of interest" description="Disordered" evidence="9">
    <location>
        <begin position="132"/>
        <end position="178"/>
    </location>
</feature>
<comment type="catalytic activity">
    <reaction evidence="8">
        <text>apo-[ACP] + CoA = holo-[ACP] + adenosine 3',5'-bisphosphate + H(+)</text>
        <dbReference type="Rhea" id="RHEA:12068"/>
        <dbReference type="Rhea" id="RHEA-COMP:9685"/>
        <dbReference type="Rhea" id="RHEA-COMP:9690"/>
        <dbReference type="ChEBI" id="CHEBI:15378"/>
        <dbReference type="ChEBI" id="CHEBI:29999"/>
        <dbReference type="ChEBI" id="CHEBI:57287"/>
        <dbReference type="ChEBI" id="CHEBI:58343"/>
        <dbReference type="ChEBI" id="CHEBI:64479"/>
        <dbReference type="EC" id="2.7.8.7"/>
    </reaction>
</comment>
<evidence type="ECO:0000256" key="1">
    <source>
        <dbReference type="ARBA" id="ARBA00022516"/>
    </source>
</evidence>
<keyword evidence="1 8" id="KW-0444">Lipid biosynthesis</keyword>
<sequence>MRIGVDILEKARFERIAAKDRWIRALFTERELEPISAYSPGRTSEYLAGRFSAKEAIAKVLGVGFLGRMKWRDIEVLRLSPSGKPYVLLHRFARTRANELKVGTVEVSISHQPTVVVAFAVGQRACACGQHGESRHGLAGWSRTGPSDARPAPDTSSGVPGGEPRSARSSISEVFSAT</sequence>
<dbReference type="SUPFAM" id="SSF56214">
    <property type="entry name" value="4'-phosphopantetheinyl transferase"/>
    <property type="match status" value="1"/>
</dbReference>
<dbReference type="HAMAP" id="MF_00101">
    <property type="entry name" value="AcpS"/>
    <property type="match status" value="1"/>
</dbReference>
<keyword evidence="5 8" id="KW-0460">Magnesium</keyword>
<protein>
    <recommendedName>
        <fullName evidence="8">Holo-[acyl-carrier-protein] synthase</fullName>
        <shortName evidence="8">Holo-ACP synthase</shortName>
        <ecNumber evidence="8">2.7.8.7</ecNumber>
    </recommendedName>
    <alternativeName>
        <fullName evidence="8">4'-phosphopantetheinyl transferase AcpS</fullName>
    </alternativeName>
</protein>
<organism evidence="11 12">
    <name type="scientific">Streptomyces marianii</name>
    <dbReference type="NCBI Taxonomy" id="1817406"/>
    <lineage>
        <taxon>Bacteria</taxon>
        <taxon>Bacillati</taxon>
        <taxon>Actinomycetota</taxon>
        <taxon>Actinomycetes</taxon>
        <taxon>Kitasatosporales</taxon>
        <taxon>Streptomycetaceae</taxon>
        <taxon>Streptomyces</taxon>
    </lineage>
</organism>
<keyword evidence="12" id="KW-1185">Reference proteome</keyword>
<dbReference type="AlphaFoldDB" id="A0A5R9E889"/>
<name>A0A5R9E889_9ACTN</name>
<dbReference type="GO" id="GO:0006633">
    <property type="term" value="P:fatty acid biosynthetic process"/>
    <property type="evidence" value="ECO:0007669"/>
    <property type="project" value="UniProtKB-UniRule"/>
</dbReference>
<feature type="domain" description="4'-phosphopantetheinyl transferase" evidence="10">
    <location>
        <begin position="2"/>
        <end position="97"/>
    </location>
</feature>
<feature type="binding site" evidence="8">
    <location>
        <position position="6"/>
    </location>
    <ligand>
        <name>Mg(2+)</name>
        <dbReference type="ChEBI" id="CHEBI:18420"/>
    </ligand>
</feature>
<comment type="subcellular location">
    <subcellularLocation>
        <location evidence="8">Cytoplasm</location>
    </subcellularLocation>
</comment>
<dbReference type="GO" id="GO:0005737">
    <property type="term" value="C:cytoplasm"/>
    <property type="evidence" value="ECO:0007669"/>
    <property type="project" value="UniProtKB-SubCell"/>
</dbReference>
<dbReference type="NCBIfam" id="TIGR00556">
    <property type="entry name" value="pantethn_trn"/>
    <property type="match status" value="1"/>
</dbReference>
<reference evidence="11 12" key="1">
    <citation type="submission" date="2019-05" db="EMBL/GenBank/DDBJ databases">
        <title>Streptomyces marianii sp. nov., a novel marine actinomycete from southern coast of India.</title>
        <authorList>
            <person name="Iniyan A.M."/>
            <person name="Wink J."/>
            <person name="Ramprasad E."/>
            <person name="Ramana C.V."/>
            <person name="Bunk B."/>
            <person name="Sproer C."/>
            <person name="Joseph F.-J.R.S."/>
            <person name="Vincent S.G.P."/>
        </authorList>
    </citation>
    <scope>NUCLEOTIDE SEQUENCE [LARGE SCALE GENOMIC DNA]</scope>
    <source>
        <strain evidence="11 12">ICN19</strain>
    </source>
</reference>
<comment type="function">
    <text evidence="8">Transfers the 4'-phosphopantetheine moiety from coenzyme A to a Ser of acyl-carrier-protein.</text>
</comment>
<proteinExistence type="inferred from homology"/>
<dbReference type="InterPro" id="IPR037143">
    <property type="entry name" value="4-PPantetheinyl_Trfase_dom_sf"/>
</dbReference>
<dbReference type="InterPro" id="IPR008278">
    <property type="entry name" value="4-PPantetheinyl_Trfase_dom"/>
</dbReference>
<dbReference type="InterPro" id="IPR002582">
    <property type="entry name" value="ACPS"/>
</dbReference>
<evidence type="ECO:0000313" key="12">
    <source>
        <dbReference type="Proteomes" id="UP000305921"/>
    </source>
</evidence>
<keyword evidence="8" id="KW-0963">Cytoplasm</keyword>
<dbReference type="EC" id="2.7.8.7" evidence="8"/>
<dbReference type="OrthoDB" id="517356at2"/>
<keyword evidence="4 8" id="KW-0276">Fatty acid metabolism</keyword>
<dbReference type="GO" id="GO:0000287">
    <property type="term" value="F:magnesium ion binding"/>
    <property type="evidence" value="ECO:0007669"/>
    <property type="project" value="UniProtKB-UniRule"/>
</dbReference>
<evidence type="ECO:0000256" key="5">
    <source>
        <dbReference type="ARBA" id="ARBA00022842"/>
    </source>
</evidence>
<keyword evidence="6 8" id="KW-0443">Lipid metabolism</keyword>
<keyword evidence="2 8" id="KW-0808">Transferase</keyword>
<dbReference type="Pfam" id="PF01648">
    <property type="entry name" value="ACPS"/>
    <property type="match status" value="1"/>
</dbReference>
<evidence type="ECO:0000256" key="9">
    <source>
        <dbReference type="SAM" id="MobiDB-lite"/>
    </source>
</evidence>
<evidence type="ECO:0000256" key="8">
    <source>
        <dbReference type="HAMAP-Rule" id="MF_00101"/>
    </source>
</evidence>
<evidence type="ECO:0000256" key="4">
    <source>
        <dbReference type="ARBA" id="ARBA00022832"/>
    </source>
</evidence>
<evidence type="ECO:0000256" key="2">
    <source>
        <dbReference type="ARBA" id="ARBA00022679"/>
    </source>
</evidence>
<gene>
    <name evidence="8 11" type="primary">acpS</name>
    <name evidence="11" type="ORF">FEF34_27940</name>
</gene>
<evidence type="ECO:0000313" key="11">
    <source>
        <dbReference type="EMBL" id="TLQ46300.1"/>
    </source>
</evidence>
<dbReference type="InterPro" id="IPR004568">
    <property type="entry name" value="Ppantetheine-prot_Trfase_dom"/>
</dbReference>
<dbReference type="Gene3D" id="3.90.470.20">
    <property type="entry name" value="4'-phosphopantetheinyl transferase domain"/>
    <property type="match status" value="1"/>
</dbReference>
<keyword evidence="3 8" id="KW-0479">Metal-binding</keyword>
<dbReference type="NCBIfam" id="TIGR00516">
    <property type="entry name" value="acpS"/>
    <property type="match status" value="1"/>
</dbReference>
<evidence type="ECO:0000256" key="3">
    <source>
        <dbReference type="ARBA" id="ARBA00022723"/>
    </source>
</evidence>
<dbReference type="GO" id="GO:0008897">
    <property type="term" value="F:holo-[acyl-carrier-protein] synthase activity"/>
    <property type="evidence" value="ECO:0007669"/>
    <property type="project" value="UniProtKB-UniRule"/>
</dbReference>
<comment type="caution">
    <text evidence="11">The sequence shown here is derived from an EMBL/GenBank/DDBJ whole genome shotgun (WGS) entry which is preliminary data.</text>
</comment>
<feature type="compositionally biased region" description="Polar residues" evidence="9">
    <location>
        <begin position="167"/>
        <end position="178"/>
    </location>
</feature>
<comment type="cofactor">
    <cofactor evidence="8">
        <name>Mg(2+)</name>
        <dbReference type="ChEBI" id="CHEBI:18420"/>
    </cofactor>
</comment>